<gene>
    <name evidence="1" type="ORF">BCR41DRAFT_423167</name>
</gene>
<dbReference type="GeneID" id="33572104"/>
<dbReference type="InParanoid" id="A0A1Y2GJA5"/>
<reference evidence="1 2" key="1">
    <citation type="submission" date="2016-07" db="EMBL/GenBank/DDBJ databases">
        <title>Pervasive Adenine N6-methylation of Active Genes in Fungi.</title>
        <authorList>
            <consortium name="DOE Joint Genome Institute"/>
            <person name="Mondo S.J."/>
            <person name="Dannebaum R.O."/>
            <person name="Kuo R.C."/>
            <person name="Labutti K."/>
            <person name="Haridas S."/>
            <person name="Kuo A."/>
            <person name="Salamov A."/>
            <person name="Ahrendt S.R."/>
            <person name="Lipzen A."/>
            <person name="Sullivan W."/>
            <person name="Andreopoulos W.B."/>
            <person name="Clum A."/>
            <person name="Lindquist E."/>
            <person name="Daum C."/>
            <person name="Ramamoorthy G.K."/>
            <person name="Gryganskyi A."/>
            <person name="Culley D."/>
            <person name="Magnuson J.K."/>
            <person name="James T.Y."/>
            <person name="O'Malley M.A."/>
            <person name="Stajich J.E."/>
            <person name="Spatafora J.W."/>
            <person name="Visel A."/>
            <person name="Grigoriev I.V."/>
        </authorList>
    </citation>
    <scope>NUCLEOTIDE SEQUENCE [LARGE SCALE GENOMIC DNA]</scope>
    <source>
        <strain evidence="1 2">NRRL 3116</strain>
    </source>
</reference>
<dbReference type="Proteomes" id="UP000193648">
    <property type="component" value="Unassembled WGS sequence"/>
</dbReference>
<protein>
    <submittedName>
        <fullName evidence="1">Uncharacterized protein</fullName>
    </submittedName>
</protein>
<proteinExistence type="predicted"/>
<dbReference type="AlphaFoldDB" id="A0A1Y2GJA5"/>
<evidence type="ECO:0000313" key="2">
    <source>
        <dbReference type="Proteomes" id="UP000193648"/>
    </source>
</evidence>
<accession>A0A1Y2GJA5</accession>
<dbReference type="Gene3D" id="1.20.1050.10">
    <property type="match status" value="1"/>
</dbReference>
<evidence type="ECO:0000313" key="1">
    <source>
        <dbReference type="EMBL" id="ORZ12528.1"/>
    </source>
</evidence>
<organism evidence="1 2">
    <name type="scientific">Lobosporangium transversale</name>
    <dbReference type="NCBI Taxonomy" id="64571"/>
    <lineage>
        <taxon>Eukaryota</taxon>
        <taxon>Fungi</taxon>
        <taxon>Fungi incertae sedis</taxon>
        <taxon>Mucoromycota</taxon>
        <taxon>Mortierellomycotina</taxon>
        <taxon>Mortierellomycetes</taxon>
        <taxon>Mortierellales</taxon>
        <taxon>Mortierellaceae</taxon>
        <taxon>Lobosporangium</taxon>
    </lineage>
</organism>
<dbReference type="OrthoDB" id="414243at2759"/>
<name>A0A1Y2GJA5_9FUNG</name>
<keyword evidence="2" id="KW-1185">Reference proteome</keyword>
<dbReference type="RefSeq" id="XP_021880147.1">
    <property type="nucleotide sequence ID" value="XM_022030262.1"/>
</dbReference>
<comment type="caution">
    <text evidence="1">The sequence shown here is derived from an EMBL/GenBank/DDBJ whole genome shotgun (WGS) entry which is preliminary data.</text>
</comment>
<dbReference type="EMBL" id="MCFF01000025">
    <property type="protein sequence ID" value="ORZ12528.1"/>
    <property type="molecule type" value="Genomic_DNA"/>
</dbReference>
<dbReference type="Gene3D" id="3.40.30.10">
    <property type="entry name" value="Glutaredoxin"/>
    <property type="match status" value="1"/>
</dbReference>
<dbReference type="SUPFAM" id="SSF47616">
    <property type="entry name" value="GST C-terminal domain-like"/>
    <property type="match status" value="1"/>
</dbReference>
<sequence length="189" mass="21097">MPSPSALPIVTRGSSIDLAEASLNSTDLYFQKTSSGATLELVESNTIERYLVPKFKLLGSNIWEEHLIDQYLHSAETLQQLFGLKVLSASPEILVEEEVNKFQKEVLANWISSHEEHLKQNADIKTAQVIDGILLLVPKGVEVPLSVALTPSLWKVKEAVESCTSYIEWKGSDCNDELDINTKAHFQFK</sequence>
<dbReference type="InterPro" id="IPR036282">
    <property type="entry name" value="Glutathione-S-Trfase_C_sf"/>
</dbReference>